<name>A0A0G3ER27_9BURK</name>
<dbReference type="AlphaFoldDB" id="A0A0G3ER27"/>
<feature type="domain" description="Phospholipase/carboxylesterase/thioesterase" evidence="3">
    <location>
        <begin position="16"/>
        <end position="219"/>
    </location>
</feature>
<dbReference type="Gene3D" id="3.40.50.1820">
    <property type="entry name" value="alpha/beta hydrolase"/>
    <property type="match status" value="1"/>
</dbReference>
<dbReference type="GO" id="GO:0016787">
    <property type="term" value="F:hydrolase activity"/>
    <property type="evidence" value="ECO:0007669"/>
    <property type="project" value="UniProtKB-KW"/>
</dbReference>
<dbReference type="PANTHER" id="PTHR10655:SF17">
    <property type="entry name" value="LYSOPHOSPHOLIPASE-LIKE PROTEIN 1"/>
    <property type="match status" value="1"/>
</dbReference>
<evidence type="ECO:0000259" key="3">
    <source>
        <dbReference type="Pfam" id="PF02230"/>
    </source>
</evidence>
<evidence type="ECO:0000313" key="4">
    <source>
        <dbReference type="EMBL" id="AKJ69518.1"/>
    </source>
</evidence>
<dbReference type="InterPro" id="IPR029058">
    <property type="entry name" value="AB_hydrolase_fold"/>
</dbReference>
<accession>A0A0G3ER27</accession>
<proteinExistence type="inferred from homology"/>
<dbReference type="EMBL" id="CP011568">
    <property type="protein sequence ID" value="AKJ69518.1"/>
    <property type="molecule type" value="Genomic_DNA"/>
</dbReference>
<dbReference type="PATRIC" id="fig|445709.3.peg.3417"/>
<evidence type="ECO:0000256" key="2">
    <source>
        <dbReference type="ARBA" id="ARBA00022801"/>
    </source>
</evidence>
<dbReference type="PANTHER" id="PTHR10655">
    <property type="entry name" value="LYSOPHOSPHOLIPASE-RELATED"/>
    <property type="match status" value="1"/>
</dbReference>
<dbReference type="RefSeq" id="WP_047215433.1">
    <property type="nucleotide sequence ID" value="NZ_CP011568.3"/>
</dbReference>
<dbReference type="KEGG" id="ptx:ABW99_16155"/>
<evidence type="ECO:0000313" key="5">
    <source>
        <dbReference type="Proteomes" id="UP000036700"/>
    </source>
</evidence>
<dbReference type="InterPro" id="IPR003140">
    <property type="entry name" value="PLipase/COase/thioEstase"/>
</dbReference>
<dbReference type="OrthoDB" id="9801763at2"/>
<organism evidence="4 5">
    <name type="scientific">Pandoraea thiooxydans</name>
    <dbReference type="NCBI Taxonomy" id="445709"/>
    <lineage>
        <taxon>Bacteria</taxon>
        <taxon>Pseudomonadati</taxon>
        <taxon>Pseudomonadota</taxon>
        <taxon>Betaproteobacteria</taxon>
        <taxon>Burkholderiales</taxon>
        <taxon>Burkholderiaceae</taxon>
        <taxon>Pandoraea</taxon>
    </lineage>
</organism>
<sequence length="225" mass="24188">MSTLLPCIEIETEPNPAFAVIWLHGLGADGNDFVPLVPELALDDAPAVRFVFPHAPQIPVTGNGGYVMRAWYDILSFEGLNRRVDEAGILASRAAVGRLIERENERGIPSHRIFLAGFSQGGAMAYTTGLTYAATLAGIIALSAYLPAPHLITEALSEANRSTPIFAAHGTQDEILPLPLGEQAAAFARQCGNPLVWHTYPMPHAVCAEEIAALAVWLKARLRAQ</sequence>
<evidence type="ECO:0000256" key="1">
    <source>
        <dbReference type="ARBA" id="ARBA00006499"/>
    </source>
</evidence>
<dbReference type="STRING" id="445709.ABW99_16155"/>
<dbReference type="Pfam" id="PF02230">
    <property type="entry name" value="Abhydrolase_2"/>
    <property type="match status" value="1"/>
</dbReference>
<dbReference type="Proteomes" id="UP000036700">
    <property type="component" value="Chromosome"/>
</dbReference>
<gene>
    <name evidence="4" type="ORF">ABW99_16155</name>
</gene>
<comment type="similarity">
    <text evidence="1">Belongs to the AB hydrolase superfamily. AB hydrolase 2 family.</text>
</comment>
<dbReference type="SUPFAM" id="SSF53474">
    <property type="entry name" value="alpha/beta-Hydrolases"/>
    <property type="match status" value="1"/>
</dbReference>
<keyword evidence="2" id="KW-0378">Hydrolase</keyword>
<reference evidence="5" key="1">
    <citation type="submission" date="2015-06" db="EMBL/GenBank/DDBJ databases">
        <authorList>
            <person name="Lim Y.L."/>
            <person name="Ee R."/>
            <person name="Yong D."/>
            <person name="How K.Y."/>
            <person name="Yin W.F."/>
            <person name="Chan K.G."/>
        </authorList>
    </citation>
    <scope>NUCLEOTIDE SEQUENCE [LARGE SCALE GENOMIC DNA]</scope>
    <source>
        <strain evidence="5">DSM 25325</strain>
    </source>
</reference>
<dbReference type="InterPro" id="IPR050565">
    <property type="entry name" value="LYPA1-2/EST-like"/>
</dbReference>
<keyword evidence="5" id="KW-1185">Reference proteome</keyword>
<protein>
    <submittedName>
        <fullName evidence="4">Carboxylesterase</fullName>
    </submittedName>
</protein>